<gene>
    <name evidence="3" type="ORF">M9Y10_044023</name>
</gene>
<keyword evidence="1" id="KW-0547">Nucleotide-binding</keyword>
<evidence type="ECO:0000313" key="3">
    <source>
        <dbReference type="EMBL" id="KAK8884900.1"/>
    </source>
</evidence>
<dbReference type="SMART" id="SM00173">
    <property type="entry name" value="RAS"/>
    <property type="match status" value="1"/>
</dbReference>
<dbReference type="PROSITE" id="PS51421">
    <property type="entry name" value="RAS"/>
    <property type="match status" value="1"/>
</dbReference>
<name>A0ABR2K4A4_9EUKA</name>
<dbReference type="PROSITE" id="PS51420">
    <property type="entry name" value="RHO"/>
    <property type="match status" value="1"/>
</dbReference>
<dbReference type="PRINTS" id="PR00449">
    <property type="entry name" value="RASTRNSFRMNG"/>
</dbReference>
<evidence type="ECO:0000313" key="4">
    <source>
        <dbReference type="Proteomes" id="UP001470230"/>
    </source>
</evidence>
<dbReference type="Pfam" id="PF00071">
    <property type="entry name" value="Ras"/>
    <property type="match status" value="1"/>
</dbReference>
<organism evidence="3 4">
    <name type="scientific">Tritrichomonas musculus</name>
    <dbReference type="NCBI Taxonomy" id="1915356"/>
    <lineage>
        <taxon>Eukaryota</taxon>
        <taxon>Metamonada</taxon>
        <taxon>Parabasalia</taxon>
        <taxon>Tritrichomonadida</taxon>
        <taxon>Tritrichomonadidae</taxon>
        <taxon>Tritrichomonas</taxon>
    </lineage>
</organism>
<dbReference type="SMART" id="SM00175">
    <property type="entry name" value="RAB"/>
    <property type="match status" value="1"/>
</dbReference>
<reference evidence="3 4" key="1">
    <citation type="submission" date="2024-04" db="EMBL/GenBank/DDBJ databases">
        <title>Tritrichomonas musculus Genome.</title>
        <authorList>
            <person name="Alves-Ferreira E."/>
            <person name="Grigg M."/>
            <person name="Lorenzi H."/>
            <person name="Galac M."/>
        </authorList>
    </citation>
    <scope>NUCLEOTIDE SEQUENCE [LARGE SCALE GENOMIC DNA]</scope>
    <source>
        <strain evidence="3 4">EAF2021</strain>
    </source>
</reference>
<dbReference type="EMBL" id="JAPFFF010000008">
    <property type="protein sequence ID" value="KAK8884900.1"/>
    <property type="molecule type" value="Genomic_DNA"/>
</dbReference>
<dbReference type="InterPro" id="IPR003578">
    <property type="entry name" value="Small_GTPase_Rho"/>
</dbReference>
<dbReference type="SUPFAM" id="SSF52540">
    <property type="entry name" value="P-loop containing nucleoside triphosphate hydrolases"/>
    <property type="match status" value="1"/>
</dbReference>
<protein>
    <submittedName>
        <fullName evidence="3">Uncharacterized protein</fullName>
    </submittedName>
</protein>
<evidence type="ECO:0000256" key="2">
    <source>
        <dbReference type="ARBA" id="ARBA00023134"/>
    </source>
</evidence>
<sequence length="197" mass="22713">MKNIKCLIIGDGAIGKTCLLVTFTKNEFPVEYIPTVYENYTGTIDVDGETVSLQLWDTAGQEDYRRIRPNFYPNTDVFLICFSLVSYDSLENVNSIWIPEIKNYCPDVPIVLVGLKSDLRDDPESHEEEFKEKGWEPIEEEKIEEVKNKIGAKYYVECSALKNYHIKEVFEAAARAIKHPNTSSQEQQQHRKICLLI</sequence>
<keyword evidence="2" id="KW-0342">GTP-binding</keyword>
<dbReference type="NCBIfam" id="TIGR00231">
    <property type="entry name" value="small_GTP"/>
    <property type="match status" value="1"/>
</dbReference>
<comment type="caution">
    <text evidence="3">The sequence shown here is derived from an EMBL/GenBank/DDBJ whole genome shotgun (WGS) entry which is preliminary data.</text>
</comment>
<dbReference type="SMART" id="SM00174">
    <property type="entry name" value="RHO"/>
    <property type="match status" value="1"/>
</dbReference>
<dbReference type="PANTHER" id="PTHR24072">
    <property type="entry name" value="RHO FAMILY GTPASE"/>
    <property type="match status" value="1"/>
</dbReference>
<evidence type="ECO:0000256" key="1">
    <source>
        <dbReference type="ARBA" id="ARBA00022741"/>
    </source>
</evidence>
<dbReference type="InterPro" id="IPR027417">
    <property type="entry name" value="P-loop_NTPase"/>
</dbReference>
<dbReference type="CDD" id="cd00157">
    <property type="entry name" value="Rho"/>
    <property type="match status" value="1"/>
</dbReference>
<dbReference type="Proteomes" id="UP001470230">
    <property type="component" value="Unassembled WGS sequence"/>
</dbReference>
<proteinExistence type="predicted"/>
<dbReference type="InterPro" id="IPR001806">
    <property type="entry name" value="Small_GTPase"/>
</dbReference>
<dbReference type="Gene3D" id="3.40.50.300">
    <property type="entry name" value="P-loop containing nucleotide triphosphate hydrolases"/>
    <property type="match status" value="1"/>
</dbReference>
<accession>A0ABR2K4A4</accession>
<keyword evidence="4" id="KW-1185">Reference proteome</keyword>
<dbReference type="InterPro" id="IPR005225">
    <property type="entry name" value="Small_GTP-bd"/>
</dbReference>
<dbReference type="PROSITE" id="PS51419">
    <property type="entry name" value="RAB"/>
    <property type="match status" value="1"/>
</dbReference>